<dbReference type="EMBL" id="BLJY01000010">
    <property type="protein sequence ID" value="GFF19403.1"/>
    <property type="molecule type" value="Genomic_DNA"/>
</dbReference>
<evidence type="ECO:0000313" key="3">
    <source>
        <dbReference type="Proteomes" id="UP000452235"/>
    </source>
</evidence>
<dbReference type="Pfam" id="PF00400">
    <property type="entry name" value="WD40"/>
    <property type="match status" value="1"/>
</dbReference>
<proteinExistence type="predicted"/>
<dbReference type="PANTHER" id="PTHR19879">
    <property type="entry name" value="TRANSCRIPTION INITIATION FACTOR TFIID"/>
    <property type="match status" value="1"/>
</dbReference>
<dbReference type="OrthoDB" id="538223at2759"/>
<dbReference type="AlphaFoldDB" id="A0A5M3Z9B0"/>
<dbReference type="PANTHER" id="PTHR19879:SF9">
    <property type="entry name" value="TRANSCRIPTION INITIATION FACTOR TFIID SUBUNIT 5"/>
    <property type="match status" value="1"/>
</dbReference>
<gene>
    <name evidence="2" type="ORF">ATEIFO6365_0010017600</name>
</gene>
<dbReference type="InterPro" id="IPR011047">
    <property type="entry name" value="Quinoprotein_ADH-like_sf"/>
</dbReference>
<dbReference type="Proteomes" id="UP000452235">
    <property type="component" value="Unassembled WGS sequence"/>
</dbReference>
<feature type="compositionally biased region" description="Basic and acidic residues" evidence="1">
    <location>
        <begin position="187"/>
        <end position="206"/>
    </location>
</feature>
<organism evidence="2 3">
    <name type="scientific">Aspergillus terreus</name>
    <dbReference type="NCBI Taxonomy" id="33178"/>
    <lineage>
        <taxon>Eukaryota</taxon>
        <taxon>Fungi</taxon>
        <taxon>Dikarya</taxon>
        <taxon>Ascomycota</taxon>
        <taxon>Pezizomycotina</taxon>
        <taxon>Eurotiomycetes</taxon>
        <taxon>Eurotiomycetidae</taxon>
        <taxon>Eurotiales</taxon>
        <taxon>Aspergillaceae</taxon>
        <taxon>Aspergillus</taxon>
        <taxon>Aspergillus subgen. Circumdati</taxon>
    </lineage>
</organism>
<keyword evidence="3" id="KW-1185">Reference proteome</keyword>
<dbReference type="SMART" id="SM00320">
    <property type="entry name" value="WD40"/>
    <property type="match status" value="5"/>
</dbReference>
<protein>
    <submittedName>
        <fullName evidence="2">WD40 repeat protein</fullName>
    </submittedName>
</protein>
<dbReference type="PROSITE" id="PS50082">
    <property type="entry name" value="WD_REPEATS_2"/>
    <property type="match status" value="1"/>
</dbReference>
<name>A0A5M3Z9B0_ASPTE</name>
<dbReference type="PROSITE" id="PS50294">
    <property type="entry name" value="WD_REPEATS_REGION"/>
    <property type="match status" value="1"/>
</dbReference>
<evidence type="ECO:0000256" key="1">
    <source>
        <dbReference type="SAM" id="MobiDB-lite"/>
    </source>
</evidence>
<comment type="caution">
    <text evidence="2">The sequence shown here is derived from an EMBL/GenBank/DDBJ whole genome shotgun (WGS) entry which is preliminary data.</text>
</comment>
<dbReference type="Gene3D" id="2.130.10.10">
    <property type="entry name" value="YVTN repeat-like/Quinoprotein amine dehydrogenase"/>
    <property type="match status" value="2"/>
</dbReference>
<evidence type="ECO:0000313" key="2">
    <source>
        <dbReference type="EMBL" id="GFF19403.1"/>
    </source>
</evidence>
<reference evidence="2 3" key="1">
    <citation type="submission" date="2020-01" db="EMBL/GenBank/DDBJ databases">
        <title>Aspergillus terreus IFO 6365 whole genome shotgun sequence.</title>
        <authorList>
            <person name="Kanamasa S."/>
            <person name="Takahashi H."/>
        </authorList>
    </citation>
    <scope>NUCLEOTIDE SEQUENCE [LARGE SCALE GENOMIC DNA]</scope>
    <source>
        <strain evidence="2 3">IFO 6365</strain>
    </source>
</reference>
<dbReference type="SUPFAM" id="SSF50998">
    <property type="entry name" value="Quinoprotein alcohol dehydrogenase-like"/>
    <property type="match status" value="1"/>
</dbReference>
<feature type="region of interest" description="Disordered" evidence="1">
    <location>
        <begin position="187"/>
        <end position="215"/>
    </location>
</feature>
<dbReference type="InterPro" id="IPR015943">
    <property type="entry name" value="WD40/YVTN_repeat-like_dom_sf"/>
</dbReference>
<sequence>MLELAGKDGRLRNVALVTTMWDRLVSKEEGLKTEEMFKAKFWNEMISFGASVARIEDHNDKQAYLGIVEQIMKNNGVTLKIQEETVDQQLPLGETSAGKVILDYVNKLAQRWDEDIAKLNEELRQAREKADQEAKLMQELLQKEKKALEDQIQLAAVDRANLQKTLSGLAQENKQLAEILNRMTLENTERAKKEKDGENQKDKEKASPVGSNTGQPAPITSFKYMLWHTLHQTLYTNSPDRFHDVAFLPTDPKSIITGSYSGIVQRWDMATGVSKEFTTVLYGGGFSTEIVSVAPTPDGKSVWIADGKYSVWNWVLGRNNNTSTYGDMAKLPNLISRRAVVSTDGKLLSARDQLWYLPTCRQIGTMAGAAEPAAFSPDGSLVAMGSLPLTIWDTATCQLRKKIPGHSAYLTDVQFSPDGRLVISTSIDQTVRLWDWANDRLHSIIADSAYPIHTVAVAPNGRLLVYASHTAQKAWVWDIASKCRLAEIQDYFAGGTGRGIAFSPDSTLLAMTGLDRTPGVSQRFLVRIWRLSYD</sequence>
<dbReference type="InterPro" id="IPR001680">
    <property type="entry name" value="WD40_rpt"/>
</dbReference>
<accession>A0A5M3Z9B0</accession>